<dbReference type="EMBL" id="JBBUTF010000005">
    <property type="protein sequence ID" value="MEK8025575.1"/>
    <property type="molecule type" value="Genomic_DNA"/>
</dbReference>
<protein>
    <submittedName>
        <fullName evidence="2">Glycosyltransferase family 4 protein</fullName>
        <ecNumber evidence="2">2.4.-.-</ecNumber>
    </submittedName>
</protein>
<keyword evidence="2" id="KW-0328">Glycosyltransferase</keyword>
<feature type="domain" description="Glycosyl transferase family 1" evidence="1">
    <location>
        <begin position="185"/>
        <end position="312"/>
    </location>
</feature>
<dbReference type="CDD" id="cd03801">
    <property type="entry name" value="GT4_PimA-like"/>
    <property type="match status" value="1"/>
</dbReference>
<dbReference type="Pfam" id="PF00534">
    <property type="entry name" value="Glycos_transf_1"/>
    <property type="match status" value="1"/>
</dbReference>
<dbReference type="PANTHER" id="PTHR45871:SF1">
    <property type="entry name" value="PHOSPHATIDYLINOSITOL N-ACETYLGLUCOSAMINYLTRANSFERASE SUBUNIT A"/>
    <property type="match status" value="1"/>
</dbReference>
<proteinExistence type="predicted"/>
<sequence>MGKQKFEVWHEYGSPHHYRGLEAICKLRGAEVDYFEFRWFRQMVKAATRRDGALVLRGFLNGLALIRRIFSGSKGVNFVVGAAPYDWRVLLLVFAVRNGNLLWHNSWPVWDGSNSAKSSRFGAWVWAKVFLPRVKQAFFVTEYAKSAFLRSDMPKMPISVVAHSFESEIFNAATRVQERSVPVIRLLFVGRLVKSKGIFDALDVVRRLSNRFSVKFSVVGSGADSKILSDAAVEQGLNVEFLGSLGRGRLAKEFQSSDFLLLPSKRIQGWEEAFGMVVIEAMACGCIPLCTDHAGPSEILSSEFPDLLSSEEDFVVRAEKYIDSLCGDGSKFHFVQKKAEAFAFRYSEDEVAKRWVKAF</sequence>
<evidence type="ECO:0000259" key="1">
    <source>
        <dbReference type="Pfam" id="PF00534"/>
    </source>
</evidence>
<evidence type="ECO:0000313" key="3">
    <source>
        <dbReference type="Proteomes" id="UP001368500"/>
    </source>
</evidence>
<keyword evidence="3" id="KW-1185">Reference proteome</keyword>
<dbReference type="Proteomes" id="UP001368500">
    <property type="component" value="Unassembled WGS sequence"/>
</dbReference>
<dbReference type="Gene3D" id="3.40.50.2000">
    <property type="entry name" value="Glycogen Phosphorylase B"/>
    <property type="match status" value="1"/>
</dbReference>
<dbReference type="SUPFAM" id="SSF53756">
    <property type="entry name" value="UDP-Glycosyltransferase/glycogen phosphorylase"/>
    <property type="match status" value="1"/>
</dbReference>
<dbReference type="GO" id="GO:0016757">
    <property type="term" value="F:glycosyltransferase activity"/>
    <property type="evidence" value="ECO:0007669"/>
    <property type="project" value="UniProtKB-KW"/>
</dbReference>
<accession>A0ABU9B956</accession>
<organism evidence="2 3">
    <name type="scientific">Pseudaquabacterium rugosum</name>
    <dbReference type="NCBI Taxonomy" id="2984194"/>
    <lineage>
        <taxon>Bacteria</taxon>
        <taxon>Pseudomonadati</taxon>
        <taxon>Pseudomonadota</taxon>
        <taxon>Betaproteobacteria</taxon>
        <taxon>Burkholderiales</taxon>
        <taxon>Sphaerotilaceae</taxon>
        <taxon>Pseudaquabacterium</taxon>
    </lineage>
</organism>
<evidence type="ECO:0000313" key="2">
    <source>
        <dbReference type="EMBL" id="MEK8025575.1"/>
    </source>
</evidence>
<dbReference type="EC" id="2.4.-.-" evidence="2"/>
<gene>
    <name evidence="2" type="ORF">AACH11_06335</name>
</gene>
<reference evidence="2 3" key="1">
    <citation type="submission" date="2024-04" db="EMBL/GenBank/DDBJ databases">
        <title>Novel species of the genus Ideonella isolated from streams.</title>
        <authorList>
            <person name="Lu H."/>
        </authorList>
    </citation>
    <scope>NUCLEOTIDE SEQUENCE [LARGE SCALE GENOMIC DNA]</scope>
    <source>
        <strain evidence="2 3">BYS139W</strain>
    </source>
</reference>
<dbReference type="InterPro" id="IPR001296">
    <property type="entry name" value="Glyco_trans_1"/>
</dbReference>
<keyword evidence="2" id="KW-0808">Transferase</keyword>
<dbReference type="RefSeq" id="WP_341373359.1">
    <property type="nucleotide sequence ID" value="NZ_JBBUTF010000005.1"/>
</dbReference>
<comment type="caution">
    <text evidence="2">The sequence shown here is derived from an EMBL/GenBank/DDBJ whole genome shotgun (WGS) entry which is preliminary data.</text>
</comment>
<name>A0ABU9B956_9BURK</name>
<dbReference type="PANTHER" id="PTHR45871">
    <property type="entry name" value="N-ACETYLGLUCOSAMINYL-PHOSPHATIDYLINOSITOL BIOSYNTHETIC PROTEIN"/>
    <property type="match status" value="1"/>
</dbReference>